<organism evidence="2">
    <name type="scientific">Chitinibacter mangrovi</name>
    <dbReference type="NCBI Taxonomy" id="3153927"/>
    <lineage>
        <taxon>Bacteria</taxon>
        <taxon>Pseudomonadati</taxon>
        <taxon>Pseudomonadota</taxon>
        <taxon>Betaproteobacteria</taxon>
        <taxon>Neisseriales</taxon>
        <taxon>Chitinibacteraceae</taxon>
        <taxon>Chitinibacter</taxon>
    </lineage>
</organism>
<proteinExistence type="predicted"/>
<name>A0AAU7F8K8_9NEIS</name>
<accession>A0AAU7F8K8</accession>
<evidence type="ECO:0000256" key="1">
    <source>
        <dbReference type="SAM" id="Phobius"/>
    </source>
</evidence>
<evidence type="ECO:0000313" key="2">
    <source>
        <dbReference type="EMBL" id="XBM00053.1"/>
    </source>
</evidence>
<reference evidence="2" key="1">
    <citation type="submission" date="2024-05" db="EMBL/GenBank/DDBJ databases">
        <authorList>
            <person name="Yang L."/>
            <person name="Pan L."/>
        </authorList>
    </citation>
    <scope>NUCLEOTIDE SEQUENCE</scope>
    <source>
        <strain evidence="2">FCG-7</strain>
    </source>
</reference>
<keyword evidence="1" id="KW-1133">Transmembrane helix</keyword>
<feature type="transmembrane region" description="Helical" evidence="1">
    <location>
        <begin position="133"/>
        <end position="152"/>
    </location>
</feature>
<sequence>MSNNSRLPSKSRLAVILLIGILGYAILEYSSFFLITELTKDQKALINRMGIFLGYLGTIIGGSFLFWDLLAARKEERAKTAISTLTAQIELLNTLEAEASRGFIALTARNADEVAMHQKALAEAQGYQREKGWLGWVCLAFVVASAVCQFIGASDGG</sequence>
<feature type="transmembrane region" description="Helical" evidence="1">
    <location>
        <begin position="52"/>
        <end position="70"/>
    </location>
</feature>
<keyword evidence="1" id="KW-0472">Membrane</keyword>
<dbReference type="KEGG" id="cmav:ABHF33_13435"/>
<dbReference type="EMBL" id="CP157355">
    <property type="protein sequence ID" value="XBM00053.1"/>
    <property type="molecule type" value="Genomic_DNA"/>
</dbReference>
<dbReference type="RefSeq" id="WP_348944420.1">
    <property type="nucleotide sequence ID" value="NZ_CP157355.1"/>
</dbReference>
<keyword evidence="1" id="KW-0812">Transmembrane</keyword>
<dbReference type="AlphaFoldDB" id="A0AAU7F8K8"/>
<protein>
    <submittedName>
        <fullName evidence="2">Uncharacterized protein</fullName>
    </submittedName>
</protein>
<gene>
    <name evidence="2" type="ORF">ABHF33_13435</name>
</gene>
<feature type="transmembrane region" description="Helical" evidence="1">
    <location>
        <begin position="12"/>
        <end position="32"/>
    </location>
</feature>